<reference evidence="2" key="1">
    <citation type="submission" date="2015-11" db="EMBL/GenBank/DDBJ databases">
        <authorList>
            <consortium name="International Coturnix japonica Genome Analysis Consortium"/>
            <person name="Warren W."/>
            <person name="Burt D.W."/>
            <person name="Antin P.B."/>
            <person name="Lanford R."/>
            <person name="Gros J."/>
            <person name="Wilson R.K."/>
        </authorList>
    </citation>
    <scope>NUCLEOTIDE SEQUENCE [LARGE SCALE GENOMIC DNA]</scope>
</reference>
<evidence type="ECO:0000256" key="1">
    <source>
        <dbReference type="SAM" id="SignalP"/>
    </source>
</evidence>
<protein>
    <submittedName>
        <fullName evidence="2">Uncharacterized protein</fullName>
    </submittedName>
</protein>
<feature type="signal peptide" evidence="1">
    <location>
        <begin position="1"/>
        <end position="20"/>
    </location>
</feature>
<keyword evidence="1" id="KW-0732">Signal</keyword>
<organism evidence="2 3">
    <name type="scientific">Coturnix japonica</name>
    <name type="common">Japanese quail</name>
    <name type="synonym">Coturnix coturnix japonica</name>
    <dbReference type="NCBI Taxonomy" id="93934"/>
    <lineage>
        <taxon>Eukaryota</taxon>
        <taxon>Metazoa</taxon>
        <taxon>Chordata</taxon>
        <taxon>Craniata</taxon>
        <taxon>Vertebrata</taxon>
        <taxon>Euteleostomi</taxon>
        <taxon>Archelosauria</taxon>
        <taxon>Archosauria</taxon>
        <taxon>Dinosauria</taxon>
        <taxon>Saurischia</taxon>
        <taxon>Theropoda</taxon>
        <taxon>Coelurosauria</taxon>
        <taxon>Aves</taxon>
        <taxon>Neognathae</taxon>
        <taxon>Galloanserae</taxon>
        <taxon>Galliformes</taxon>
        <taxon>Phasianidae</taxon>
        <taxon>Perdicinae</taxon>
        <taxon>Coturnix</taxon>
    </lineage>
</organism>
<dbReference type="AlphaFoldDB" id="A0A8C2U1U8"/>
<sequence>ALLFFLEVSILILTHSVVVAWPVCRKKGREGTKKDLAGRRGAFIHFFCQSYFHMAAFSPLLKLLSRMSICK</sequence>
<evidence type="ECO:0000313" key="3">
    <source>
        <dbReference type="Proteomes" id="UP000694412"/>
    </source>
</evidence>
<proteinExistence type="predicted"/>
<reference evidence="2" key="2">
    <citation type="submission" date="2025-08" db="UniProtKB">
        <authorList>
            <consortium name="Ensembl"/>
        </authorList>
    </citation>
    <scope>IDENTIFICATION</scope>
</reference>
<name>A0A8C2U1U8_COTJA</name>
<dbReference type="Ensembl" id="ENSCJPT00005030306.1">
    <property type="protein sequence ID" value="ENSCJPP00005022084.1"/>
    <property type="gene ID" value="ENSCJPG00005017655.1"/>
</dbReference>
<dbReference type="Proteomes" id="UP000694412">
    <property type="component" value="Chromosome 1"/>
</dbReference>
<keyword evidence="3" id="KW-1185">Reference proteome</keyword>
<evidence type="ECO:0000313" key="2">
    <source>
        <dbReference type="Ensembl" id="ENSCJPP00005022084.1"/>
    </source>
</evidence>
<feature type="chain" id="PRO_5034344875" evidence="1">
    <location>
        <begin position="21"/>
        <end position="71"/>
    </location>
</feature>
<accession>A0A8C2U1U8</accession>
<reference evidence="2" key="3">
    <citation type="submission" date="2025-09" db="UniProtKB">
        <authorList>
            <consortium name="Ensembl"/>
        </authorList>
    </citation>
    <scope>IDENTIFICATION</scope>
</reference>